<organism evidence="2 3">
    <name type="scientific">Plastoroseomonas arctica</name>
    <dbReference type="NCBI Taxonomy" id="1509237"/>
    <lineage>
        <taxon>Bacteria</taxon>
        <taxon>Pseudomonadati</taxon>
        <taxon>Pseudomonadota</taxon>
        <taxon>Alphaproteobacteria</taxon>
        <taxon>Acetobacterales</taxon>
        <taxon>Acetobacteraceae</taxon>
        <taxon>Plastoroseomonas</taxon>
    </lineage>
</organism>
<evidence type="ECO:0000256" key="1">
    <source>
        <dbReference type="SAM" id="SignalP"/>
    </source>
</evidence>
<dbReference type="Proteomes" id="UP001196068">
    <property type="component" value="Unassembled WGS sequence"/>
</dbReference>
<gene>
    <name evidence="2" type="ORF">GXW79_04150</name>
</gene>
<sequence>MRPILTLALLLAAGPALAQFSMPSLPSTPSVPSLGGQAPNAQALGTQALTAQTPEERRAFCQRVGSAASSCGLGIGAQALTACLIRTLPTQDSLRVARVANDTRGDATSVLRECGVGTR</sequence>
<reference evidence="2" key="1">
    <citation type="submission" date="2020-01" db="EMBL/GenBank/DDBJ databases">
        <authorList>
            <person name="Rat A."/>
        </authorList>
    </citation>
    <scope>NUCLEOTIDE SEQUENCE</scope>
    <source>
        <strain evidence="2">LMG 28251</strain>
    </source>
</reference>
<dbReference type="AlphaFoldDB" id="A0AAF1KN93"/>
<dbReference type="EMBL" id="JAAEDH010000003">
    <property type="protein sequence ID" value="MBR0654268.1"/>
    <property type="molecule type" value="Genomic_DNA"/>
</dbReference>
<protein>
    <recommendedName>
        <fullName evidence="4">UrcA family protein</fullName>
    </recommendedName>
</protein>
<proteinExistence type="predicted"/>
<accession>A0AAF1KN93</accession>
<feature type="signal peptide" evidence="1">
    <location>
        <begin position="1"/>
        <end position="18"/>
    </location>
</feature>
<name>A0AAF1KN93_9PROT</name>
<evidence type="ECO:0000313" key="2">
    <source>
        <dbReference type="EMBL" id="MBR0654268.1"/>
    </source>
</evidence>
<evidence type="ECO:0008006" key="4">
    <source>
        <dbReference type="Google" id="ProtNLM"/>
    </source>
</evidence>
<reference evidence="2" key="2">
    <citation type="journal article" date="2021" name="Syst. Appl. Microbiol.">
        <title>Roseomonas hellenica sp. nov., isolated from roots of wild-growing Alkanna tinctoria.</title>
        <authorList>
            <person name="Rat A."/>
            <person name="Naranjo H.D."/>
            <person name="Lebbe L."/>
            <person name="Cnockaert M."/>
            <person name="Krigas N."/>
            <person name="Grigoriadou K."/>
            <person name="Maloupa E."/>
            <person name="Willems A."/>
        </authorList>
    </citation>
    <scope>NUCLEOTIDE SEQUENCE</scope>
    <source>
        <strain evidence="2">LMG 28251</strain>
    </source>
</reference>
<keyword evidence="3" id="KW-1185">Reference proteome</keyword>
<feature type="chain" id="PRO_5042227931" description="UrcA family protein" evidence="1">
    <location>
        <begin position="19"/>
        <end position="119"/>
    </location>
</feature>
<comment type="caution">
    <text evidence="2">The sequence shown here is derived from an EMBL/GenBank/DDBJ whole genome shotgun (WGS) entry which is preliminary data.</text>
</comment>
<keyword evidence="1" id="KW-0732">Signal</keyword>
<dbReference type="RefSeq" id="WP_211873088.1">
    <property type="nucleotide sequence ID" value="NZ_JAAEDH010000003.1"/>
</dbReference>
<evidence type="ECO:0000313" key="3">
    <source>
        <dbReference type="Proteomes" id="UP001196068"/>
    </source>
</evidence>